<gene>
    <name evidence="1" type="ORF">K1Y79_10850</name>
</gene>
<organism evidence="1 2">
    <name type="scientific">Chitinophaga rhizophila</name>
    <dbReference type="NCBI Taxonomy" id="2866212"/>
    <lineage>
        <taxon>Bacteria</taxon>
        <taxon>Pseudomonadati</taxon>
        <taxon>Bacteroidota</taxon>
        <taxon>Chitinophagia</taxon>
        <taxon>Chitinophagales</taxon>
        <taxon>Chitinophagaceae</taxon>
        <taxon>Chitinophaga</taxon>
    </lineage>
</organism>
<keyword evidence="2" id="KW-1185">Reference proteome</keyword>
<sequence>MVVGIFRTNISTQQDKHTIIEAVHNQFMISSCTIDIEDCDRVMRVLPGTLPVTAHDVIHFVRSQGFDCDLLD</sequence>
<evidence type="ECO:0008006" key="3">
    <source>
        <dbReference type="Google" id="ProtNLM"/>
    </source>
</evidence>
<reference evidence="1 2" key="1">
    <citation type="submission" date="2021-08" db="EMBL/GenBank/DDBJ databases">
        <title>The genome sequence of Chitinophaga sp. B61.</title>
        <authorList>
            <person name="Zhang X."/>
        </authorList>
    </citation>
    <scope>NUCLEOTIDE SEQUENCE [LARGE SCALE GENOMIC DNA]</scope>
    <source>
        <strain evidence="1 2">B61</strain>
    </source>
</reference>
<accession>A0ABS7GAY6</accession>
<dbReference type="Proteomes" id="UP000812961">
    <property type="component" value="Unassembled WGS sequence"/>
</dbReference>
<evidence type="ECO:0000313" key="2">
    <source>
        <dbReference type="Proteomes" id="UP000812961"/>
    </source>
</evidence>
<dbReference type="RefSeq" id="WP_220250038.1">
    <property type="nucleotide sequence ID" value="NZ_JAICCF010000002.1"/>
</dbReference>
<proteinExistence type="predicted"/>
<comment type="caution">
    <text evidence="1">The sequence shown here is derived from an EMBL/GenBank/DDBJ whole genome shotgun (WGS) entry which is preliminary data.</text>
</comment>
<dbReference type="PROSITE" id="PS51257">
    <property type="entry name" value="PROKAR_LIPOPROTEIN"/>
    <property type="match status" value="1"/>
</dbReference>
<evidence type="ECO:0000313" key="1">
    <source>
        <dbReference type="EMBL" id="MBW8684828.1"/>
    </source>
</evidence>
<protein>
    <recommendedName>
        <fullName evidence="3">Copper chaperone CopZ</fullName>
    </recommendedName>
</protein>
<dbReference type="EMBL" id="JAICCF010000002">
    <property type="protein sequence ID" value="MBW8684828.1"/>
    <property type="molecule type" value="Genomic_DNA"/>
</dbReference>
<name>A0ABS7GAY6_9BACT</name>